<dbReference type="EC" id="3.4.22.-" evidence="2"/>
<dbReference type="GO" id="GO:0016787">
    <property type="term" value="F:hydrolase activity"/>
    <property type="evidence" value="ECO:0007669"/>
    <property type="project" value="UniProtKB-KW"/>
</dbReference>
<dbReference type="InterPro" id="IPR005754">
    <property type="entry name" value="Sortase"/>
</dbReference>
<dbReference type="CDD" id="cd05828">
    <property type="entry name" value="Sortase_D_1"/>
    <property type="match status" value="1"/>
</dbReference>
<protein>
    <submittedName>
        <fullName evidence="2">Class GN sortase</fullName>
        <ecNumber evidence="2">3.4.22.-</ecNumber>
    </submittedName>
</protein>
<evidence type="ECO:0000256" key="1">
    <source>
        <dbReference type="ARBA" id="ARBA00022801"/>
    </source>
</evidence>
<dbReference type="Pfam" id="PF04203">
    <property type="entry name" value="Sortase"/>
    <property type="match status" value="1"/>
</dbReference>
<dbReference type="Proteomes" id="UP000315303">
    <property type="component" value="Unassembled WGS sequence"/>
</dbReference>
<sequence length="194" mass="22029">MLVHKFKPRRHIKASLLTCFALGLIVHSAWLPCKAWLSQQLINYSWHQSQGTAKQITPWPWADTHPVAKMVIARLNKELIILQGVDPTTLAFSAGAMHQYSRLALNKPFVIAGHKDSHFSFLQDLQMKDIISLTDKEGKNQLYQVEHMEIIDSEEQALKIIEQDPNLVLITCYPFNPLESGGSLRYVITAKLIS</sequence>
<dbReference type="InterPro" id="IPR022445">
    <property type="entry name" value="Sortase_proteobact_type"/>
</dbReference>
<reference evidence="2 3" key="1">
    <citation type="submission" date="2019-01" db="EMBL/GenBank/DDBJ databases">
        <title>Litorilituus lipolytica sp. nov., isolated from intertidal sand of the Yellow Sea in China.</title>
        <authorList>
            <person name="Liu A."/>
        </authorList>
    </citation>
    <scope>NUCLEOTIDE SEQUENCE [LARGE SCALE GENOMIC DNA]</scope>
    <source>
        <strain evidence="2 3">RZ04</strain>
    </source>
</reference>
<dbReference type="InterPro" id="IPR023365">
    <property type="entry name" value="Sortase_dom-sf"/>
</dbReference>
<keyword evidence="3" id="KW-1185">Reference proteome</keyword>
<dbReference type="Gene3D" id="2.40.260.10">
    <property type="entry name" value="Sortase"/>
    <property type="match status" value="1"/>
</dbReference>
<accession>A0A502KPE2</accession>
<dbReference type="OrthoDB" id="9790661at2"/>
<organism evidence="2 3">
    <name type="scientific">Litorilituus lipolyticus</name>
    <dbReference type="NCBI Taxonomy" id="2491017"/>
    <lineage>
        <taxon>Bacteria</taxon>
        <taxon>Pseudomonadati</taxon>
        <taxon>Pseudomonadota</taxon>
        <taxon>Gammaproteobacteria</taxon>
        <taxon>Alteromonadales</taxon>
        <taxon>Colwelliaceae</taxon>
        <taxon>Litorilituus</taxon>
    </lineage>
</organism>
<comment type="caution">
    <text evidence="2">The sequence shown here is derived from an EMBL/GenBank/DDBJ whole genome shotgun (WGS) entry which is preliminary data.</text>
</comment>
<gene>
    <name evidence="2" type="ORF">EPA86_17450</name>
</gene>
<keyword evidence="1 2" id="KW-0378">Hydrolase</keyword>
<dbReference type="EMBL" id="SAWY01000041">
    <property type="protein sequence ID" value="TPH12139.1"/>
    <property type="molecule type" value="Genomic_DNA"/>
</dbReference>
<dbReference type="AlphaFoldDB" id="A0A502KPE2"/>
<proteinExistence type="predicted"/>
<evidence type="ECO:0000313" key="3">
    <source>
        <dbReference type="Proteomes" id="UP000315303"/>
    </source>
</evidence>
<dbReference type="NCBIfam" id="TIGR03784">
    <property type="entry name" value="marine_sortase"/>
    <property type="match status" value="1"/>
</dbReference>
<dbReference type="SUPFAM" id="SSF63817">
    <property type="entry name" value="Sortase"/>
    <property type="match status" value="1"/>
</dbReference>
<dbReference type="InterPro" id="IPR041999">
    <property type="entry name" value="Sortase_D_1"/>
</dbReference>
<dbReference type="RefSeq" id="WP_140605670.1">
    <property type="nucleotide sequence ID" value="NZ_SAWY01000041.1"/>
</dbReference>
<evidence type="ECO:0000313" key="2">
    <source>
        <dbReference type="EMBL" id="TPH12139.1"/>
    </source>
</evidence>
<name>A0A502KPE2_9GAMM</name>